<dbReference type="EMBL" id="CYTV01000017">
    <property type="protein sequence ID" value="CUJ13946.1"/>
    <property type="molecule type" value="Genomic_DNA"/>
</dbReference>
<evidence type="ECO:0000313" key="1">
    <source>
        <dbReference type="EMBL" id="ANY18500.1"/>
    </source>
</evidence>
<proteinExistence type="predicted"/>
<accession>A0A0M7HU95</accession>
<dbReference type="InterPro" id="IPR009663">
    <property type="entry name" value="PAP_PilO"/>
</dbReference>
<dbReference type="RefSeq" id="WP_060831905.1">
    <property type="nucleotide sequence ID" value="NZ_CAJGUP010000012.1"/>
</dbReference>
<dbReference type="AlphaFoldDB" id="A0A0M7HU95"/>
<dbReference type="Proteomes" id="UP000092950">
    <property type="component" value="Plasmid unnamed1"/>
</dbReference>
<evidence type="ECO:0000313" key="2">
    <source>
        <dbReference type="EMBL" id="CUJ13946.1"/>
    </source>
</evidence>
<sequence length="431" mass="47465">MTPSTLTPFPYKQYRLVSGLFWQPLERPRAYMKEAREIGRRHRMDIVTIRKTETVLEAGFVSRQAGITKGMYSMASVLAHKLGNEANGYSFLAAVRIDGDRYAMVAVDKNGILPNSDRIEDLAGTREAMNEFYSLLGRPNIKIYAPPELEFGGEEVTLESLLTGLSRHNQLRPLFFGLSRREVLIFGVTLIMVAVSGVAGKIKYDQWEEAKRLQEKAAKEALESVNSQTGTEHMATALVHPWTTRPTPKEFLSICQPQLTKLPLSVAGWTFSEARCDATGVDALYQRDVGLPITVSHFIQQASVYGPGVSVAFSGDNNIAQIKLPLTFPAGGDDPLLPLEQIRNAIVSHFQSQLVAVNIAAKPSEAQSLPGQSDKPPQPTWLTWTFSAGSQLAPADVLAQFPGNGVRVMAISVAMSDILLTWRIEGEFYAQ</sequence>
<evidence type="ECO:0000313" key="4">
    <source>
        <dbReference type="Proteomes" id="UP000092950"/>
    </source>
</evidence>
<keyword evidence="4" id="KW-1185">Reference proteome</keyword>
<dbReference type="EMBL" id="CP016441">
    <property type="protein sequence ID" value="ANY18500.1"/>
    <property type="molecule type" value="Genomic_DNA"/>
</dbReference>
<reference evidence="1 4" key="2">
    <citation type="submission" date="2016-07" db="EMBL/GenBank/DDBJ databases">
        <title>Complete genome sequences of Bordetella pseudohinzii.</title>
        <authorList>
            <person name="Spilker T."/>
            <person name="Darrah R."/>
            <person name="LiPuma J.J."/>
        </authorList>
    </citation>
    <scope>NUCLEOTIDE SEQUENCE [LARGE SCALE GENOMIC DNA]</scope>
    <source>
        <strain evidence="1 4">HI4681</strain>
        <plasmid evidence="1 4">unnamed1</plasmid>
    </source>
</reference>
<dbReference type="OrthoDB" id="6451163at2"/>
<dbReference type="Pfam" id="PF06864">
    <property type="entry name" value="PAP_PilO"/>
    <property type="match status" value="1"/>
</dbReference>
<organism evidence="2 3">
    <name type="scientific">Bordetella pseudohinzii</name>
    <dbReference type="NCBI Taxonomy" id="1331258"/>
    <lineage>
        <taxon>Bacteria</taxon>
        <taxon>Pseudomonadati</taxon>
        <taxon>Pseudomonadota</taxon>
        <taxon>Betaproteobacteria</taxon>
        <taxon>Burkholderiales</taxon>
        <taxon>Alcaligenaceae</taxon>
        <taxon>Bordetella</taxon>
    </lineage>
</organism>
<geneLocation type="plasmid" evidence="1 4">
    <name>unnamed1</name>
</geneLocation>
<reference evidence="2 3" key="1">
    <citation type="submission" date="2015-09" db="EMBL/GenBank/DDBJ databases">
        <authorList>
            <person name="Jackson K.R."/>
            <person name="Lunt B.L."/>
            <person name="Fisher J.N.B."/>
            <person name="Gardner A.V."/>
            <person name="Bailey M.E."/>
            <person name="Deus L.M."/>
            <person name="Earl A.S."/>
            <person name="Gibby P.D."/>
            <person name="Hartmann K.A."/>
            <person name="Liu J.E."/>
            <person name="Manci A.M."/>
            <person name="Nielsen D.A."/>
            <person name="Solomon M.B."/>
            <person name="Breakwell D.P."/>
            <person name="Burnett S.H."/>
            <person name="Grose J.H."/>
        </authorList>
    </citation>
    <scope>NUCLEOTIDE SEQUENCE [LARGE SCALE GENOMIC DNA]</scope>
    <source>
        <strain evidence="2 3">2789STDY5608636</strain>
    </source>
</reference>
<protein>
    <submittedName>
        <fullName evidence="2">Pilin accessory protein (PilO)</fullName>
    </submittedName>
</protein>
<dbReference type="KEGG" id="bpdz:BBN53_20980"/>
<evidence type="ECO:0000313" key="3">
    <source>
        <dbReference type="Proteomes" id="UP000053096"/>
    </source>
</evidence>
<gene>
    <name evidence="1" type="ORF">BBN53_20980</name>
    <name evidence="2" type="ORF">ERS370011_03962</name>
</gene>
<dbReference type="Proteomes" id="UP000053096">
    <property type="component" value="Unassembled WGS sequence"/>
</dbReference>
<name>A0A0M7HU95_9BORD</name>
<keyword evidence="1" id="KW-0614">Plasmid</keyword>